<sequence length="793" mass="92233">MSVVNIKSDLTKIMNNSDIADVHFVVGPEKFHMYGHRIILSLNSKKFNERFYEQPAREGEIETERMLTIEVPEISSKAFQLFLEFFYTKEVDLTGEDVWSVLYISQKYEVYELIQICFNFILSMLSVKTIFEQLELSIECEQPFINQKILEFFDERASEILKKSSCLDRLNDHEVKTLLTRVAQGRTEPVPPIVILRRIYERGQFLCKSKLIKLKSYPNEHLNFLHLTASADNILHEISHLLTFVRFEKMDLEALIEINKMALVSDQKMFSLLSNKYCSPHSNYSLLHTNTFGTHNKYESGNNETHNSLGSDLNNYRMNGHDQPLGGGMEVENDLDDLNFKKSLYGGNRNNSLKKKSNKGAIIRKKKKKKKKKTKNSKAKEKNKKKSKKKNKTVRDEELKNYFAKFRFKKLVALLANDPCLEWRKDVEAAISKVARVTTFNLTEEVPLYEELEKFQAVFHYSTIPYREPEKIGNLLGRCILDGKGVVLTPCFATRTMKNNLTGLIGKLSLIPYIELKNELRKNPSGLGIVSNPNHRCVKNLKYFDGGETSYRYKKMSCGGRIIARWKDRVPLIVVTKRKKIGKFVFLNFLPISQKVWKRNDFKTNNYQNFPNKDHHFNSNDSYFDSDSEPNYLSDSDSDSNPNSSSSSSPNPDQKRKVGNGIVVENTANNANMETIENNKKMKASYWISKINSGKNYTGGELIIQNSIQYVLKNDQQKKKIWKQKYKKERIVQQKKDLMNIIRFEKARKKIINLEKKKIHGEKKFSHPLKKFKSNTYQKKKKKLTTYQKKKKN</sequence>
<feature type="domain" description="BTB" evidence="2">
    <location>
        <begin position="20"/>
        <end position="95"/>
    </location>
</feature>
<feature type="region of interest" description="Disordered" evidence="1">
    <location>
        <begin position="297"/>
        <end position="328"/>
    </location>
</feature>
<feature type="region of interest" description="Disordered" evidence="1">
    <location>
        <begin position="346"/>
        <end position="394"/>
    </location>
</feature>
<name>A0ABQ8XS94_9EUKA</name>
<dbReference type="InterPro" id="IPR011333">
    <property type="entry name" value="SKP1/BTB/POZ_sf"/>
</dbReference>
<dbReference type="PANTHER" id="PTHR24410:SF23">
    <property type="entry name" value="BTB DOMAIN-CONTAINING PROTEIN-RELATED"/>
    <property type="match status" value="1"/>
</dbReference>
<dbReference type="InterPro" id="IPR000210">
    <property type="entry name" value="BTB/POZ_dom"/>
</dbReference>
<evidence type="ECO:0000259" key="2">
    <source>
        <dbReference type="PROSITE" id="PS50097"/>
    </source>
</evidence>
<protein>
    <submittedName>
        <fullName evidence="3">Pep-cterm sorting domain-containing protein</fullName>
    </submittedName>
</protein>
<dbReference type="Pfam" id="PF00651">
    <property type="entry name" value="BTB"/>
    <property type="match status" value="1"/>
</dbReference>
<dbReference type="EMBL" id="JAOAOG010000257">
    <property type="protein sequence ID" value="KAJ6235492.1"/>
    <property type="molecule type" value="Genomic_DNA"/>
</dbReference>
<feature type="compositionally biased region" description="Low complexity" evidence="1">
    <location>
        <begin position="639"/>
        <end position="652"/>
    </location>
</feature>
<dbReference type="InterPro" id="IPR051481">
    <property type="entry name" value="BTB-POZ/Galectin-3-binding"/>
</dbReference>
<dbReference type="Proteomes" id="UP001150062">
    <property type="component" value="Unassembled WGS sequence"/>
</dbReference>
<gene>
    <name evidence="3" type="ORF">M0813_03639</name>
</gene>
<evidence type="ECO:0000313" key="3">
    <source>
        <dbReference type="EMBL" id="KAJ6235492.1"/>
    </source>
</evidence>
<feature type="region of interest" description="Disordered" evidence="1">
    <location>
        <begin position="608"/>
        <end position="657"/>
    </location>
</feature>
<evidence type="ECO:0000313" key="4">
    <source>
        <dbReference type="Proteomes" id="UP001150062"/>
    </source>
</evidence>
<dbReference type="PROSITE" id="PS50097">
    <property type="entry name" value="BTB"/>
    <property type="match status" value="1"/>
</dbReference>
<dbReference type="Gene3D" id="3.30.710.10">
    <property type="entry name" value="Potassium Channel Kv1.1, Chain A"/>
    <property type="match status" value="1"/>
</dbReference>
<accession>A0ABQ8XS94</accession>
<dbReference type="SMART" id="SM00225">
    <property type="entry name" value="BTB"/>
    <property type="match status" value="1"/>
</dbReference>
<comment type="caution">
    <text evidence="3">The sequence shown here is derived from an EMBL/GenBank/DDBJ whole genome shotgun (WGS) entry which is preliminary data.</text>
</comment>
<feature type="compositionally biased region" description="Polar residues" evidence="1">
    <location>
        <begin position="297"/>
        <end position="317"/>
    </location>
</feature>
<dbReference type="PANTHER" id="PTHR24410">
    <property type="entry name" value="HL07962P-RELATED"/>
    <property type="match status" value="1"/>
</dbReference>
<reference evidence="3" key="1">
    <citation type="submission" date="2022-08" db="EMBL/GenBank/DDBJ databases">
        <title>Novel sulfate-reducing endosymbionts in the free-living metamonad Anaeramoeba.</title>
        <authorList>
            <person name="Jerlstrom-Hultqvist J."/>
            <person name="Cepicka I."/>
            <person name="Gallot-Lavallee L."/>
            <person name="Salas-Leiva D."/>
            <person name="Curtis B.A."/>
            <person name="Zahonova K."/>
            <person name="Pipaliya S."/>
            <person name="Dacks J."/>
            <person name="Roger A.J."/>
        </authorList>
    </citation>
    <scope>NUCLEOTIDE SEQUENCE</scope>
    <source>
        <strain evidence="3">Schooner1</strain>
    </source>
</reference>
<organism evidence="3 4">
    <name type="scientific">Anaeramoeba flamelloides</name>
    <dbReference type="NCBI Taxonomy" id="1746091"/>
    <lineage>
        <taxon>Eukaryota</taxon>
        <taxon>Metamonada</taxon>
        <taxon>Anaeramoebidae</taxon>
        <taxon>Anaeramoeba</taxon>
    </lineage>
</organism>
<feature type="region of interest" description="Disordered" evidence="1">
    <location>
        <begin position="763"/>
        <end position="793"/>
    </location>
</feature>
<evidence type="ECO:0000256" key="1">
    <source>
        <dbReference type="SAM" id="MobiDB-lite"/>
    </source>
</evidence>
<keyword evidence="4" id="KW-1185">Reference proteome</keyword>
<feature type="compositionally biased region" description="Basic residues" evidence="1">
    <location>
        <begin position="352"/>
        <end position="392"/>
    </location>
</feature>
<dbReference type="SUPFAM" id="SSF54695">
    <property type="entry name" value="POZ domain"/>
    <property type="match status" value="1"/>
</dbReference>
<proteinExistence type="predicted"/>